<comment type="cofactor">
    <cofactor evidence="3">
        <name>Mg(2+)</name>
        <dbReference type="ChEBI" id="CHEBI:18420"/>
    </cofactor>
</comment>
<dbReference type="AlphaFoldDB" id="A0A4P9YWT0"/>
<evidence type="ECO:0000256" key="3">
    <source>
        <dbReference type="ARBA" id="ARBA00001946"/>
    </source>
</evidence>
<dbReference type="InterPro" id="IPR018522">
    <property type="entry name" value="TopoIIA_CS"/>
</dbReference>
<dbReference type="Pfam" id="PF00204">
    <property type="entry name" value="DNA_gyraseB"/>
    <property type="match status" value="1"/>
</dbReference>
<dbReference type="GO" id="GO:0006265">
    <property type="term" value="P:DNA topological change"/>
    <property type="evidence" value="ECO:0007669"/>
    <property type="project" value="UniProtKB-UniRule"/>
</dbReference>
<feature type="region of interest" description="Disordered" evidence="13">
    <location>
        <begin position="1"/>
        <end position="20"/>
    </location>
</feature>
<keyword evidence="16" id="KW-1185">Reference proteome</keyword>
<keyword evidence="11 12" id="KW-0413">Isomerase</keyword>
<dbReference type="PANTHER" id="PTHR10169:SF38">
    <property type="entry name" value="DNA TOPOISOMERASE 2"/>
    <property type="match status" value="1"/>
</dbReference>
<evidence type="ECO:0000256" key="6">
    <source>
        <dbReference type="ARBA" id="ARBA00019635"/>
    </source>
</evidence>
<keyword evidence="9 12" id="KW-0799">Topoisomerase</keyword>
<dbReference type="GO" id="GO:0003677">
    <property type="term" value="F:DNA binding"/>
    <property type="evidence" value="ECO:0007669"/>
    <property type="project" value="UniProtKB-UniRule"/>
</dbReference>
<dbReference type="Gene3D" id="3.30.230.10">
    <property type="match status" value="1"/>
</dbReference>
<dbReference type="InterPro" id="IPR006171">
    <property type="entry name" value="TOPRIM_dom"/>
</dbReference>
<dbReference type="PROSITE" id="PS00177">
    <property type="entry name" value="TOPOISOMERASE_II"/>
    <property type="match status" value="1"/>
</dbReference>
<evidence type="ECO:0000256" key="1">
    <source>
        <dbReference type="ARBA" id="ARBA00000185"/>
    </source>
</evidence>
<dbReference type="InterPro" id="IPR020568">
    <property type="entry name" value="Ribosomal_Su5_D2-typ_SF"/>
</dbReference>
<dbReference type="PRINTS" id="PR00418">
    <property type="entry name" value="TPI2FAMILY"/>
</dbReference>
<dbReference type="GO" id="GO:0000819">
    <property type="term" value="P:sister chromatid segregation"/>
    <property type="evidence" value="ECO:0007669"/>
    <property type="project" value="TreeGrafter"/>
</dbReference>
<evidence type="ECO:0000256" key="9">
    <source>
        <dbReference type="ARBA" id="ARBA00023029"/>
    </source>
</evidence>
<keyword evidence="10 12" id="KW-0238">DNA-binding</keyword>
<protein>
    <recommendedName>
        <fullName evidence="6 12">DNA topoisomerase 2</fullName>
        <ecNumber evidence="5 12">5.6.2.2</ecNumber>
    </recommendedName>
</protein>
<evidence type="ECO:0000256" key="10">
    <source>
        <dbReference type="ARBA" id="ARBA00023125"/>
    </source>
</evidence>
<dbReference type="CDD" id="cd16930">
    <property type="entry name" value="HATPase_TopII-like"/>
    <property type="match status" value="1"/>
</dbReference>
<dbReference type="InterPro" id="IPR036890">
    <property type="entry name" value="HATPase_C_sf"/>
</dbReference>
<dbReference type="SMART" id="SM00433">
    <property type="entry name" value="TOP2c"/>
    <property type="match status" value="1"/>
</dbReference>
<evidence type="ECO:0000313" key="16">
    <source>
        <dbReference type="Proteomes" id="UP000278143"/>
    </source>
</evidence>
<dbReference type="FunFam" id="3.40.50.670:FF:000001">
    <property type="entry name" value="DNA topoisomerase 2"/>
    <property type="match status" value="1"/>
</dbReference>
<feature type="domain" description="Toprim" evidence="14">
    <location>
        <begin position="455"/>
        <end position="569"/>
    </location>
</feature>
<dbReference type="InterPro" id="IPR050634">
    <property type="entry name" value="DNA_Topoisomerase_II"/>
</dbReference>
<dbReference type="OrthoDB" id="276498at2759"/>
<dbReference type="GO" id="GO:0005634">
    <property type="term" value="C:nucleus"/>
    <property type="evidence" value="ECO:0007669"/>
    <property type="project" value="TreeGrafter"/>
</dbReference>
<keyword evidence="7 12" id="KW-0547">Nucleotide-binding</keyword>
<comment type="catalytic activity">
    <reaction evidence="1 12">
        <text>ATP-dependent breakage, passage and rejoining of double-stranded DNA.</text>
        <dbReference type="EC" id="5.6.2.2"/>
    </reaction>
</comment>
<dbReference type="EC" id="5.6.2.2" evidence="5 12"/>
<dbReference type="InterPro" id="IPR003594">
    <property type="entry name" value="HATPase_dom"/>
</dbReference>
<evidence type="ECO:0000313" key="15">
    <source>
        <dbReference type="EMBL" id="RKP24497.1"/>
    </source>
</evidence>
<organism evidence="15 16">
    <name type="scientific">Syncephalis pseudoplumigaleata</name>
    <dbReference type="NCBI Taxonomy" id="1712513"/>
    <lineage>
        <taxon>Eukaryota</taxon>
        <taxon>Fungi</taxon>
        <taxon>Fungi incertae sedis</taxon>
        <taxon>Zoopagomycota</taxon>
        <taxon>Zoopagomycotina</taxon>
        <taxon>Zoopagomycetes</taxon>
        <taxon>Zoopagales</taxon>
        <taxon>Piptocephalidaceae</taxon>
        <taxon>Syncephalis</taxon>
    </lineage>
</organism>
<reference evidence="16" key="1">
    <citation type="journal article" date="2018" name="Nat. Microbiol.">
        <title>Leveraging single-cell genomics to expand the fungal tree of life.</title>
        <authorList>
            <person name="Ahrendt S.R."/>
            <person name="Quandt C.A."/>
            <person name="Ciobanu D."/>
            <person name="Clum A."/>
            <person name="Salamov A."/>
            <person name="Andreopoulos B."/>
            <person name="Cheng J.F."/>
            <person name="Woyke T."/>
            <person name="Pelin A."/>
            <person name="Henrissat B."/>
            <person name="Reynolds N.K."/>
            <person name="Benny G.L."/>
            <person name="Smith M.E."/>
            <person name="James T.Y."/>
            <person name="Grigoriev I.V."/>
        </authorList>
    </citation>
    <scope>NUCLEOTIDE SEQUENCE [LARGE SCALE GENOMIC DNA]</scope>
    <source>
        <strain evidence="16">Benny S71-1</strain>
    </source>
</reference>
<dbReference type="InterPro" id="IPR014721">
    <property type="entry name" value="Ribsml_uS5_D2-typ_fold_subgr"/>
</dbReference>
<evidence type="ECO:0000256" key="2">
    <source>
        <dbReference type="ARBA" id="ARBA00001913"/>
    </source>
</evidence>
<evidence type="ECO:0000256" key="13">
    <source>
        <dbReference type="SAM" id="MobiDB-lite"/>
    </source>
</evidence>
<dbReference type="Pfam" id="PF01751">
    <property type="entry name" value="Toprim"/>
    <property type="match status" value="1"/>
</dbReference>
<dbReference type="CDD" id="cd03481">
    <property type="entry name" value="TopoIIA_Trans_ScTopoIIA"/>
    <property type="match status" value="1"/>
</dbReference>
<dbReference type="CDD" id="cd03365">
    <property type="entry name" value="TOPRIM_TopoIIA"/>
    <property type="match status" value="1"/>
</dbReference>
<dbReference type="Gene3D" id="3.40.50.670">
    <property type="match status" value="1"/>
</dbReference>
<dbReference type="InterPro" id="IPR013506">
    <property type="entry name" value="Topo_IIA_bsu_dom2"/>
</dbReference>
<evidence type="ECO:0000256" key="11">
    <source>
        <dbReference type="ARBA" id="ARBA00023235"/>
    </source>
</evidence>
<dbReference type="SUPFAM" id="SSF55874">
    <property type="entry name" value="ATPase domain of HSP90 chaperone/DNA topoisomerase II/histidine kinase"/>
    <property type="match status" value="1"/>
</dbReference>
<accession>A0A4P9YWT0</accession>
<comment type="similarity">
    <text evidence="4 12">Belongs to the type II topoisomerase family.</text>
</comment>
<evidence type="ECO:0000256" key="5">
    <source>
        <dbReference type="ARBA" id="ARBA00012895"/>
    </source>
</evidence>
<dbReference type="FunFam" id="3.30.230.10:FF:000008">
    <property type="entry name" value="DNA topoisomerase 2"/>
    <property type="match status" value="1"/>
</dbReference>
<dbReference type="EMBL" id="KZ990190">
    <property type="protein sequence ID" value="RKP24497.1"/>
    <property type="molecule type" value="Genomic_DNA"/>
</dbReference>
<dbReference type="GO" id="GO:0000712">
    <property type="term" value="P:resolution of meiotic recombination intermediates"/>
    <property type="evidence" value="ECO:0007669"/>
    <property type="project" value="TreeGrafter"/>
</dbReference>
<dbReference type="Gene3D" id="3.30.565.10">
    <property type="entry name" value="Histidine kinase-like ATPase, C-terminal domain"/>
    <property type="match status" value="1"/>
</dbReference>
<dbReference type="PRINTS" id="PR01158">
    <property type="entry name" value="TOPISMRASEII"/>
</dbReference>
<dbReference type="Pfam" id="PF02518">
    <property type="entry name" value="HATPase_c"/>
    <property type="match status" value="1"/>
</dbReference>
<dbReference type="InterPro" id="IPR013759">
    <property type="entry name" value="Topo_IIA_B_C"/>
</dbReference>
<comment type="subunit">
    <text evidence="12">Homodimer.</text>
</comment>
<evidence type="ECO:0000256" key="8">
    <source>
        <dbReference type="ARBA" id="ARBA00022840"/>
    </source>
</evidence>
<dbReference type="SMART" id="SM00387">
    <property type="entry name" value="HATPase_c"/>
    <property type="match status" value="1"/>
</dbReference>
<keyword evidence="8 12" id="KW-0067">ATP-binding</keyword>
<evidence type="ECO:0000256" key="4">
    <source>
        <dbReference type="ARBA" id="ARBA00011080"/>
    </source>
</evidence>
<dbReference type="Proteomes" id="UP000278143">
    <property type="component" value="Unassembled WGS sequence"/>
</dbReference>
<evidence type="ECO:0000256" key="7">
    <source>
        <dbReference type="ARBA" id="ARBA00022741"/>
    </source>
</evidence>
<dbReference type="SUPFAM" id="SSF56719">
    <property type="entry name" value="Type II DNA topoisomerase"/>
    <property type="match status" value="1"/>
</dbReference>
<name>A0A4P9YWT0_9FUNG</name>
<dbReference type="InterPro" id="IPR013760">
    <property type="entry name" value="Topo_IIA-like_dom_sf"/>
</dbReference>
<dbReference type="SUPFAM" id="SSF54211">
    <property type="entry name" value="Ribosomal protein S5 domain 2-like"/>
    <property type="match status" value="1"/>
</dbReference>
<dbReference type="FunFam" id="3.30.565.10:FF:000004">
    <property type="entry name" value="DNA topoisomerase 2"/>
    <property type="match status" value="1"/>
</dbReference>
<dbReference type="GO" id="GO:0003918">
    <property type="term" value="F:DNA topoisomerase type II (double strand cut, ATP-hydrolyzing) activity"/>
    <property type="evidence" value="ECO:0007669"/>
    <property type="project" value="UniProtKB-UniRule"/>
</dbReference>
<dbReference type="InterPro" id="IPR001241">
    <property type="entry name" value="Topo_IIA"/>
</dbReference>
<comment type="function">
    <text evidence="12">Control of topological states of DNA by transient breakage and subsequent rejoining of DNA strands. Topoisomerase II makes double-strand breaks.</text>
</comment>
<dbReference type="InterPro" id="IPR034157">
    <property type="entry name" value="TOPRIM_TopoII"/>
</dbReference>
<dbReference type="GO" id="GO:0005524">
    <property type="term" value="F:ATP binding"/>
    <property type="evidence" value="ECO:0007669"/>
    <property type="project" value="UniProtKB-UniRule"/>
</dbReference>
<evidence type="ECO:0000259" key="14">
    <source>
        <dbReference type="PROSITE" id="PS50880"/>
    </source>
</evidence>
<dbReference type="InterPro" id="IPR001154">
    <property type="entry name" value="TopoII_euk"/>
</dbReference>
<gene>
    <name evidence="15" type="ORF">SYNPS1DRAFT_17131</name>
</gene>
<evidence type="ECO:0000256" key="12">
    <source>
        <dbReference type="RuleBase" id="RU362094"/>
    </source>
</evidence>
<proteinExistence type="inferred from homology"/>
<dbReference type="PROSITE" id="PS50880">
    <property type="entry name" value="TOPRIM"/>
    <property type="match status" value="1"/>
</dbReference>
<dbReference type="PANTHER" id="PTHR10169">
    <property type="entry name" value="DNA TOPOISOMERASE/GYRASE"/>
    <property type="match status" value="1"/>
</dbReference>
<comment type="cofactor">
    <cofactor evidence="2">
        <name>Ca(2+)</name>
        <dbReference type="ChEBI" id="CHEBI:29108"/>
    </cofactor>
</comment>
<sequence>MPGPSAASSSNGGTSTGADGRAIEDIYQKKTQLEHILLRPDTYIGSVEAVQQLLWVYDSATNSMVQRNISIVPGFYKIIDEILVNAADNKIRDPNMDTIKVTINREANEISVYNNGQGIPIQVHKEEKVYVPELIFGHLLTSSNYNDNEKKVTGGRNGYGAKLCNIFSTEFIVETADKLMKYRQRFSNNMSNIEKPKTTANPRKEEYTRITFKPDLAKFGMTSIDEDMEALLKKRVYDMAGTVANVKVFLNNERIKIRNFKQYIDLYTNHNSSSSSNGSNSNGDAPKPTIIHQIVNQRWEVAFTVSDGQFQQVSFVNGICTSKGGTHVNYVADQIVSKLVEAIKKKNKAAPVKPFQVKSHMWVFVNALIENPAFDSQTKENMTLRASAFGSKCEMPEEFIKKILKSGVVENVLSWARFKQDQQLKKTDGHKKSRISGIVKLEDANNAGTRNGHKCTLILTEGDSAKALAVSGLSVVGRDNYGVFPLRGKLLNVRDATHTQIMDNKEINQVKQILGLQHGKVYESVETLRYGHLMIMTDQDHDGSHIKGLIINFLDHFFPSLLRIPGFLVEFITPIVKVSMGGGSG</sequence>